<reference evidence="5 6" key="1">
    <citation type="journal article" date="2013" name="Genome Announc.">
        <title>Draft Genome Sequence of Desulfotignum phosphitoxidans DSM 13687 Strain FiPS-3.</title>
        <authorList>
            <person name="Poehlein A."/>
            <person name="Daniel R."/>
            <person name="Simeonova D.D."/>
        </authorList>
    </citation>
    <scope>NUCLEOTIDE SEQUENCE [LARGE SCALE GENOMIC DNA]</scope>
    <source>
        <strain evidence="5 6">DSM 13687</strain>
    </source>
</reference>
<evidence type="ECO:0000256" key="2">
    <source>
        <dbReference type="ARBA" id="ARBA00022803"/>
    </source>
</evidence>
<dbReference type="PANTHER" id="PTHR44943">
    <property type="entry name" value="CELLULOSE SYNTHASE OPERON PROTEIN C"/>
    <property type="match status" value="1"/>
</dbReference>
<feature type="chain" id="PRO_5004486964" evidence="4">
    <location>
        <begin position="22"/>
        <end position="249"/>
    </location>
</feature>
<keyword evidence="4" id="KW-0732">Signal</keyword>
<dbReference type="SMART" id="SM00028">
    <property type="entry name" value="TPR"/>
    <property type="match status" value="5"/>
</dbReference>
<dbReference type="PANTHER" id="PTHR44943:SF8">
    <property type="entry name" value="TPR REPEAT-CONTAINING PROTEIN MJ0263"/>
    <property type="match status" value="1"/>
</dbReference>
<dbReference type="EMBL" id="APJX01000008">
    <property type="protein sequence ID" value="EMS78382.1"/>
    <property type="molecule type" value="Genomic_DNA"/>
</dbReference>
<dbReference type="PROSITE" id="PS50005">
    <property type="entry name" value="TPR"/>
    <property type="match status" value="3"/>
</dbReference>
<evidence type="ECO:0000256" key="3">
    <source>
        <dbReference type="PROSITE-ProRule" id="PRU00339"/>
    </source>
</evidence>
<dbReference type="InterPro" id="IPR011990">
    <property type="entry name" value="TPR-like_helical_dom_sf"/>
</dbReference>
<proteinExistence type="predicted"/>
<dbReference type="OrthoDB" id="9815059at2"/>
<gene>
    <name evidence="5" type="ORF">Dpo_8c00490</name>
</gene>
<dbReference type="Gene3D" id="1.25.40.10">
    <property type="entry name" value="Tetratricopeptide repeat domain"/>
    <property type="match status" value="2"/>
</dbReference>
<evidence type="ECO:0000313" key="5">
    <source>
        <dbReference type="EMBL" id="EMS78382.1"/>
    </source>
</evidence>
<keyword evidence="6" id="KW-1185">Reference proteome</keyword>
<comment type="caution">
    <text evidence="5">The sequence shown here is derived from an EMBL/GenBank/DDBJ whole genome shotgun (WGS) entry which is preliminary data.</text>
</comment>
<keyword evidence="2 3" id="KW-0802">TPR repeat</keyword>
<feature type="repeat" description="TPR" evidence="3">
    <location>
        <begin position="133"/>
        <end position="166"/>
    </location>
</feature>
<dbReference type="Proteomes" id="UP000014216">
    <property type="component" value="Unassembled WGS sequence"/>
</dbReference>
<feature type="signal peptide" evidence="4">
    <location>
        <begin position="1"/>
        <end position="21"/>
    </location>
</feature>
<dbReference type="Pfam" id="PF13374">
    <property type="entry name" value="TPR_10"/>
    <property type="match status" value="1"/>
</dbReference>
<dbReference type="RefSeq" id="WP_006967404.1">
    <property type="nucleotide sequence ID" value="NZ_APJX01000008.1"/>
</dbReference>
<dbReference type="SUPFAM" id="SSF48452">
    <property type="entry name" value="TPR-like"/>
    <property type="match status" value="1"/>
</dbReference>
<dbReference type="Pfam" id="PF14559">
    <property type="entry name" value="TPR_19"/>
    <property type="match status" value="1"/>
</dbReference>
<organism evidence="5 6">
    <name type="scientific">Desulfotignum phosphitoxidans DSM 13687</name>
    <dbReference type="NCBI Taxonomy" id="1286635"/>
    <lineage>
        <taxon>Bacteria</taxon>
        <taxon>Pseudomonadati</taxon>
        <taxon>Thermodesulfobacteriota</taxon>
        <taxon>Desulfobacteria</taxon>
        <taxon>Desulfobacterales</taxon>
        <taxon>Desulfobacteraceae</taxon>
        <taxon>Desulfotignum</taxon>
    </lineage>
</organism>
<feature type="repeat" description="TPR" evidence="3">
    <location>
        <begin position="29"/>
        <end position="62"/>
    </location>
</feature>
<name>S0G2J5_9BACT</name>
<dbReference type="PROSITE" id="PS51257">
    <property type="entry name" value="PROKAR_LIPOPROTEIN"/>
    <property type="match status" value="1"/>
</dbReference>
<accession>S0G2J5</accession>
<keyword evidence="1" id="KW-0677">Repeat</keyword>
<dbReference type="Pfam" id="PF13432">
    <property type="entry name" value="TPR_16"/>
    <property type="match status" value="1"/>
</dbReference>
<evidence type="ECO:0000256" key="4">
    <source>
        <dbReference type="SAM" id="SignalP"/>
    </source>
</evidence>
<dbReference type="AlphaFoldDB" id="S0G2J5"/>
<protein>
    <submittedName>
        <fullName evidence="5">TPR repeat domain-containing protein</fullName>
    </submittedName>
</protein>
<dbReference type="InterPro" id="IPR019734">
    <property type="entry name" value="TPR_rpt"/>
</dbReference>
<feature type="repeat" description="TPR" evidence="3">
    <location>
        <begin position="63"/>
        <end position="96"/>
    </location>
</feature>
<sequence>MKQSLCCIFLLGISICACVTATKEDTQLAEAIQIQGEAFLMQGDYTAALSRLLEARKMRPEDPYILNSLGLAYMGKNRDDLAIPVFKTARALKPDYTEALNNLGAAHLRQKEWDLAIKAFKDVLEDLLYPTPQFPLSNLGRAYLEKQDYMQAETYFSQALDLSPGFVTAAHGLSVVFLETGRENDAIEFLTARLMENPESALLHADLARAYEAKGWTNEARQSWQNVLHYAQKNSELKKTAAKRLSALD</sequence>
<dbReference type="InterPro" id="IPR051685">
    <property type="entry name" value="Ycf3/AcsC/BcsC/TPR_MFPF"/>
</dbReference>
<evidence type="ECO:0000313" key="6">
    <source>
        <dbReference type="Proteomes" id="UP000014216"/>
    </source>
</evidence>
<evidence type="ECO:0000256" key="1">
    <source>
        <dbReference type="ARBA" id="ARBA00022737"/>
    </source>
</evidence>